<gene>
    <name evidence="2" type="ORF">ACFSUO_03640</name>
</gene>
<dbReference type="CDD" id="cd02440">
    <property type="entry name" value="AdoMet_MTases"/>
    <property type="match status" value="1"/>
</dbReference>
<dbReference type="RefSeq" id="WP_382391197.1">
    <property type="nucleotide sequence ID" value="NZ_JBHUNA010000005.1"/>
</dbReference>
<dbReference type="Pfam" id="PF08241">
    <property type="entry name" value="Methyltransf_11"/>
    <property type="match status" value="1"/>
</dbReference>
<protein>
    <submittedName>
        <fullName evidence="2">Class I SAM-dependent methyltransferase</fullName>
        <ecNumber evidence="2">2.1.1.222</ecNumber>
        <ecNumber evidence="2">2.1.1.64</ecNumber>
    </submittedName>
</protein>
<keyword evidence="3" id="KW-1185">Reference proteome</keyword>
<accession>A0ABW5V266</accession>
<dbReference type="EC" id="2.1.1.222" evidence="2"/>
<evidence type="ECO:0000313" key="2">
    <source>
        <dbReference type="EMBL" id="MFD2760077.1"/>
    </source>
</evidence>
<dbReference type="PANTHER" id="PTHR43861">
    <property type="entry name" value="TRANS-ACONITATE 2-METHYLTRANSFERASE-RELATED"/>
    <property type="match status" value="1"/>
</dbReference>
<dbReference type="SUPFAM" id="SSF53335">
    <property type="entry name" value="S-adenosyl-L-methionine-dependent methyltransferases"/>
    <property type="match status" value="1"/>
</dbReference>
<dbReference type="PANTHER" id="PTHR43861:SF1">
    <property type="entry name" value="TRANS-ACONITATE 2-METHYLTRANSFERASE"/>
    <property type="match status" value="1"/>
</dbReference>
<keyword evidence="2" id="KW-0808">Transferase</keyword>
<dbReference type="EC" id="2.1.1.64" evidence="2"/>
<evidence type="ECO:0000259" key="1">
    <source>
        <dbReference type="Pfam" id="PF08241"/>
    </source>
</evidence>
<dbReference type="InterPro" id="IPR029063">
    <property type="entry name" value="SAM-dependent_MTases_sf"/>
</dbReference>
<evidence type="ECO:0000313" key="3">
    <source>
        <dbReference type="Proteomes" id="UP001597502"/>
    </source>
</evidence>
<proteinExistence type="predicted"/>
<dbReference type="Proteomes" id="UP001597502">
    <property type="component" value="Unassembled WGS sequence"/>
</dbReference>
<feature type="domain" description="Methyltransferase type 11" evidence="1">
    <location>
        <begin position="53"/>
        <end position="145"/>
    </location>
</feature>
<organism evidence="2 3">
    <name type="scientific">Lentibacillus juripiscarius</name>
    <dbReference type="NCBI Taxonomy" id="257446"/>
    <lineage>
        <taxon>Bacteria</taxon>
        <taxon>Bacillati</taxon>
        <taxon>Bacillota</taxon>
        <taxon>Bacilli</taxon>
        <taxon>Bacillales</taxon>
        <taxon>Bacillaceae</taxon>
        <taxon>Lentibacillus</taxon>
    </lineage>
</organism>
<name>A0ABW5V266_9BACI</name>
<sequence length="232" mass="26175">MGQSFRWHREAEAQWDERVDFWNERSRNMWNNGSRKDIIPFIDHHLKKGSSILDIGCADGYGSYKLHQSGYDVTGIDLSGEMIRRAREGLQYTGIEFLQGDACDLPAPSSSADGLMAINVLEWTESPNDALQEFSRVLKNDGVLFAGILGPTAGPRKNSYPRLHGQPSICNTMMPWEFRQLASEYGFTYDDGFGVYKENVAADHLKGLPEELKQALTFMWVFMLRRAGKGNG</sequence>
<comment type="caution">
    <text evidence="2">The sequence shown here is derived from an EMBL/GenBank/DDBJ whole genome shotgun (WGS) entry which is preliminary data.</text>
</comment>
<dbReference type="GO" id="GO:0102208">
    <property type="term" value="F:2-polyprenyl-6-hydroxyphenol methylase activity"/>
    <property type="evidence" value="ECO:0007669"/>
    <property type="project" value="UniProtKB-EC"/>
</dbReference>
<dbReference type="InterPro" id="IPR013216">
    <property type="entry name" value="Methyltransf_11"/>
</dbReference>
<dbReference type="GO" id="GO:0032259">
    <property type="term" value="P:methylation"/>
    <property type="evidence" value="ECO:0007669"/>
    <property type="project" value="UniProtKB-KW"/>
</dbReference>
<dbReference type="GO" id="GO:0061542">
    <property type="term" value="F:3-demethylubiquinol 3-O-methyltransferase activity"/>
    <property type="evidence" value="ECO:0007669"/>
    <property type="project" value="UniProtKB-EC"/>
</dbReference>
<dbReference type="EMBL" id="JBHUNA010000005">
    <property type="protein sequence ID" value="MFD2760077.1"/>
    <property type="molecule type" value="Genomic_DNA"/>
</dbReference>
<reference evidence="3" key="1">
    <citation type="journal article" date="2019" name="Int. J. Syst. Evol. Microbiol.">
        <title>The Global Catalogue of Microorganisms (GCM) 10K type strain sequencing project: providing services to taxonomists for standard genome sequencing and annotation.</title>
        <authorList>
            <consortium name="The Broad Institute Genomics Platform"/>
            <consortium name="The Broad Institute Genome Sequencing Center for Infectious Disease"/>
            <person name="Wu L."/>
            <person name="Ma J."/>
        </authorList>
    </citation>
    <scope>NUCLEOTIDE SEQUENCE [LARGE SCALE GENOMIC DNA]</scope>
    <source>
        <strain evidence="3">TISTR 1535</strain>
    </source>
</reference>
<keyword evidence="2" id="KW-0489">Methyltransferase</keyword>
<dbReference type="Gene3D" id="3.40.50.150">
    <property type="entry name" value="Vaccinia Virus protein VP39"/>
    <property type="match status" value="1"/>
</dbReference>